<keyword evidence="3" id="KW-1185">Reference proteome</keyword>
<dbReference type="OrthoDB" id="2681072at2759"/>
<name>A0A0D0BQ25_9AGAM</name>
<dbReference type="HOGENOM" id="CLU_845130_0_0_1"/>
<protein>
    <submittedName>
        <fullName evidence="2">Uncharacterized protein</fullName>
    </submittedName>
</protein>
<dbReference type="InParanoid" id="A0A0D0BQ25"/>
<feature type="region of interest" description="Disordered" evidence="1">
    <location>
        <begin position="1"/>
        <end position="55"/>
    </location>
</feature>
<evidence type="ECO:0000313" key="3">
    <source>
        <dbReference type="Proteomes" id="UP000054485"/>
    </source>
</evidence>
<reference evidence="2 3" key="1">
    <citation type="submission" date="2014-04" db="EMBL/GenBank/DDBJ databases">
        <authorList>
            <consortium name="DOE Joint Genome Institute"/>
            <person name="Kuo A."/>
            <person name="Ruytinx J."/>
            <person name="Rineau F."/>
            <person name="Colpaert J."/>
            <person name="Kohler A."/>
            <person name="Nagy L.G."/>
            <person name="Floudas D."/>
            <person name="Copeland A."/>
            <person name="Barry K.W."/>
            <person name="Cichocki N."/>
            <person name="Veneault-Fourrey C."/>
            <person name="LaButti K."/>
            <person name="Lindquist E.A."/>
            <person name="Lipzen A."/>
            <person name="Lundell T."/>
            <person name="Morin E."/>
            <person name="Murat C."/>
            <person name="Sun H."/>
            <person name="Tunlid A."/>
            <person name="Henrissat B."/>
            <person name="Grigoriev I.V."/>
            <person name="Hibbett D.S."/>
            <person name="Martin F."/>
            <person name="Nordberg H.P."/>
            <person name="Cantor M.N."/>
            <person name="Hua S.X."/>
        </authorList>
    </citation>
    <scope>NUCLEOTIDE SEQUENCE [LARGE SCALE GENOMIC DNA]</scope>
    <source>
        <strain evidence="2 3">UH-Slu-Lm8-n1</strain>
    </source>
</reference>
<dbReference type="AlphaFoldDB" id="A0A0D0BQ25"/>
<evidence type="ECO:0000313" key="2">
    <source>
        <dbReference type="EMBL" id="KIK45218.1"/>
    </source>
</evidence>
<feature type="region of interest" description="Disordered" evidence="1">
    <location>
        <begin position="170"/>
        <end position="219"/>
    </location>
</feature>
<organism evidence="2 3">
    <name type="scientific">Suillus luteus UH-Slu-Lm8-n1</name>
    <dbReference type="NCBI Taxonomy" id="930992"/>
    <lineage>
        <taxon>Eukaryota</taxon>
        <taxon>Fungi</taxon>
        <taxon>Dikarya</taxon>
        <taxon>Basidiomycota</taxon>
        <taxon>Agaricomycotina</taxon>
        <taxon>Agaricomycetes</taxon>
        <taxon>Agaricomycetidae</taxon>
        <taxon>Boletales</taxon>
        <taxon>Suillineae</taxon>
        <taxon>Suillaceae</taxon>
        <taxon>Suillus</taxon>
    </lineage>
</organism>
<reference evidence="3" key="2">
    <citation type="submission" date="2015-01" db="EMBL/GenBank/DDBJ databases">
        <title>Evolutionary Origins and Diversification of the Mycorrhizal Mutualists.</title>
        <authorList>
            <consortium name="DOE Joint Genome Institute"/>
            <consortium name="Mycorrhizal Genomics Consortium"/>
            <person name="Kohler A."/>
            <person name="Kuo A."/>
            <person name="Nagy L.G."/>
            <person name="Floudas D."/>
            <person name="Copeland A."/>
            <person name="Barry K.W."/>
            <person name="Cichocki N."/>
            <person name="Veneault-Fourrey C."/>
            <person name="LaButti K."/>
            <person name="Lindquist E.A."/>
            <person name="Lipzen A."/>
            <person name="Lundell T."/>
            <person name="Morin E."/>
            <person name="Murat C."/>
            <person name="Riley R."/>
            <person name="Ohm R."/>
            <person name="Sun H."/>
            <person name="Tunlid A."/>
            <person name="Henrissat B."/>
            <person name="Grigoriev I.V."/>
            <person name="Hibbett D.S."/>
            <person name="Martin F."/>
        </authorList>
    </citation>
    <scope>NUCLEOTIDE SEQUENCE [LARGE SCALE GENOMIC DNA]</scope>
    <source>
        <strain evidence="3">UH-Slu-Lm8-n1</strain>
    </source>
</reference>
<feature type="compositionally biased region" description="Polar residues" evidence="1">
    <location>
        <begin position="197"/>
        <end position="208"/>
    </location>
</feature>
<feature type="compositionally biased region" description="Basic and acidic residues" evidence="1">
    <location>
        <begin position="31"/>
        <end position="44"/>
    </location>
</feature>
<dbReference type="Proteomes" id="UP000054485">
    <property type="component" value="Unassembled WGS sequence"/>
</dbReference>
<accession>A0A0D0BQ25</accession>
<evidence type="ECO:0000256" key="1">
    <source>
        <dbReference type="SAM" id="MobiDB-lite"/>
    </source>
</evidence>
<feature type="compositionally biased region" description="Polar residues" evidence="1">
    <location>
        <begin position="122"/>
        <end position="147"/>
    </location>
</feature>
<dbReference type="EMBL" id="KN835176">
    <property type="protein sequence ID" value="KIK45218.1"/>
    <property type="molecule type" value="Genomic_DNA"/>
</dbReference>
<gene>
    <name evidence="2" type="ORF">CY34DRAFT_10512</name>
</gene>
<feature type="region of interest" description="Disordered" evidence="1">
    <location>
        <begin position="121"/>
        <end position="154"/>
    </location>
</feature>
<sequence>MNSLKKFFKKSNDDQKVSLKHSKSMPYLSSPDRRNREPPREDLSKPTYRGKTPIQKSDIVYVKQAGRVLDIYDGEPSMPQHTYYHGPTRKFVHTRADSLAKFPHSPVPTEGLPRRGFRLGTVSLNSRNDNPQTPTHNSGSSSQQAYPSTPCRMQRHEATVDQFSAQRIRAKSNTDRANIPPSRAPAPPLPSTRALHQTLSRSTHSSRANIRRVASHAAVRTPTPAYPRSYWPYSQFDEISHERDPNVLREMINRRPLAPAPSACCPRNMRPMYFNMDEPGCLEKTIQLYIHMALAERRPLDACAGGRYHRIVDFCHMGIDPETGADLYQ</sequence>
<proteinExistence type="predicted"/>